<keyword evidence="3" id="KW-1185">Reference proteome</keyword>
<dbReference type="AlphaFoldDB" id="A0A8S1PRR1"/>
<gene>
    <name evidence="2" type="ORF">PPRIM_AZ9-3.1.T1280123</name>
</gene>
<keyword evidence="1" id="KW-0472">Membrane</keyword>
<accession>A0A8S1PRR1</accession>
<keyword evidence="1" id="KW-1133">Transmembrane helix</keyword>
<dbReference type="OMA" id="ANQHNAT"/>
<evidence type="ECO:0008006" key="4">
    <source>
        <dbReference type="Google" id="ProtNLM"/>
    </source>
</evidence>
<evidence type="ECO:0000256" key="1">
    <source>
        <dbReference type="SAM" id="Phobius"/>
    </source>
</evidence>
<protein>
    <recommendedName>
        <fullName evidence="4">Transmembrane protein</fullName>
    </recommendedName>
</protein>
<organism evidence="2 3">
    <name type="scientific">Paramecium primaurelia</name>
    <dbReference type="NCBI Taxonomy" id="5886"/>
    <lineage>
        <taxon>Eukaryota</taxon>
        <taxon>Sar</taxon>
        <taxon>Alveolata</taxon>
        <taxon>Ciliophora</taxon>
        <taxon>Intramacronucleata</taxon>
        <taxon>Oligohymenophorea</taxon>
        <taxon>Peniculida</taxon>
        <taxon>Parameciidae</taxon>
        <taxon>Paramecium</taxon>
    </lineage>
</organism>
<evidence type="ECO:0000313" key="3">
    <source>
        <dbReference type="Proteomes" id="UP000688137"/>
    </source>
</evidence>
<dbReference type="Proteomes" id="UP000688137">
    <property type="component" value="Unassembled WGS sequence"/>
</dbReference>
<dbReference type="EMBL" id="CAJJDM010000131">
    <property type="protein sequence ID" value="CAD8105816.1"/>
    <property type="molecule type" value="Genomic_DNA"/>
</dbReference>
<name>A0A8S1PRR1_PARPR</name>
<comment type="caution">
    <text evidence="2">The sequence shown here is derived from an EMBL/GenBank/DDBJ whole genome shotgun (WGS) entry which is preliminary data.</text>
</comment>
<sequence>MMINCYEISLSEVQDCVAKNCDNENQQCIKDSTCNQALKDFNDCFLANQHNATYPYEECKGVSNTVYSTLMACYENCDYNLILAENILIMMTIYIFFIIN</sequence>
<reference evidence="2" key="1">
    <citation type="submission" date="2021-01" db="EMBL/GenBank/DDBJ databases">
        <authorList>
            <consortium name="Genoscope - CEA"/>
            <person name="William W."/>
        </authorList>
    </citation>
    <scope>NUCLEOTIDE SEQUENCE</scope>
</reference>
<keyword evidence="1" id="KW-0812">Transmembrane</keyword>
<evidence type="ECO:0000313" key="2">
    <source>
        <dbReference type="EMBL" id="CAD8105816.1"/>
    </source>
</evidence>
<proteinExistence type="predicted"/>
<feature type="transmembrane region" description="Helical" evidence="1">
    <location>
        <begin position="79"/>
        <end position="99"/>
    </location>
</feature>